<evidence type="ECO:0000313" key="2">
    <source>
        <dbReference type="EMBL" id="MFD1425487.1"/>
    </source>
</evidence>
<keyword evidence="1" id="KW-0812">Transmembrane</keyword>
<dbReference type="Proteomes" id="UP001597282">
    <property type="component" value="Unassembled WGS sequence"/>
</dbReference>
<evidence type="ECO:0000256" key="1">
    <source>
        <dbReference type="SAM" id="Phobius"/>
    </source>
</evidence>
<gene>
    <name evidence="2" type="ORF">ACFQ4Y_00880</name>
</gene>
<proteinExistence type="predicted"/>
<feature type="transmembrane region" description="Helical" evidence="1">
    <location>
        <begin position="13"/>
        <end position="40"/>
    </location>
</feature>
<keyword evidence="3" id="KW-1185">Reference proteome</keyword>
<organism evidence="2 3">
    <name type="scientific">Kroppenstedtia sanguinis</name>
    <dbReference type="NCBI Taxonomy" id="1380684"/>
    <lineage>
        <taxon>Bacteria</taxon>
        <taxon>Bacillati</taxon>
        <taxon>Bacillota</taxon>
        <taxon>Bacilli</taxon>
        <taxon>Bacillales</taxon>
        <taxon>Thermoactinomycetaceae</taxon>
        <taxon>Kroppenstedtia</taxon>
    </lineage>
</organism>
<reference evidence="3" key="1">
    <citation type="journal article" date="2019" name="Int. J. Syst. Evol. Microbiol.">
        <title>The Global Catalogue of Microorganisms (GCM) 10K type strain sequencing project: providing services to taxonomists for standard genome sequencing and annotation.</title>
        <authorList>
            <consortium name="The Broad Institute Genomics Platform"/>
            <consortium name="The Broad Institute Genome Sequencing Center for Infectious Disease"/>
            <person name="Wu L."/>
            <person name="Ma J."/>
        </authorList>
    </citation>
    <scope>NUCLEOTIDE SEQUENCE [LARGE SCALE GENOMIC DNA]</scope>
    <source>
        <strain evidence="3">S1</strain>
    </source>
</reference>
<keyword evidence="1" id="KW-1133">Transmembrane helix</keyword>
<comment type="caution">
    <text evidence="2">The sequence shown here is derived from an EMBL/GenBank/DDBJ whole genome shotgun (WGS) entry which is preliminary data.</text>
</comment>
<name>A0ABW4C464_9BACL</name>
<keyword evidence="1" id="KW-0472">Membrane</keyword>
<protein>
    <submittedName>
        <fullName evidence="2">Uncharacterized protein</fullName>
    </submittedName>
</protein>
<dbReference type="EMBL" id="JBHTNU010000001">
    <property type="protein sequence ID" value="MFD1425487.1"/>
    <property type="molecule type" value="Genomic_DNA"/>
</dbReference>
<accession>A0ABW4C464</accession>
<evidence type="ECO:0000313" key="3">
    <source>
        <dbReference type="Proteomes" id="UP001597282"/>
    </source>
</evidence>
<sequence length="54" mass="5996">MFELEFMLAIYDLYFQAMALLATAWAVSVTVLGWTILIWIGSGGRADPGRDQGE</sequence>